<dbReference type="Pfam" id="PF07915">
    <property type="entry name" value="PRKCSH"/>
    <property type="match status" value="1"/>
</dbReference>
<dbReference type="InterPro" id="IPR012913">
    <property type="entry name" value="OS9-like_dom"/>
</dbReference>
<dbReference type="InterPro" id="IPR028364">
    <property type="entry name" value="Ribosomal_uL1/biogenesis"/>
</dbReference>
<dbReference type="InterPro" id="IPR023674">
    <property type="entry name" value="Ribosomal_uL1-like"/>
</dbReference>
<accession>A0A3M7KY27</accession>
<dbReference type="SUPFAM" id="SSF50911">
    <property type="entry name" value="Mannose 6-phosphate receptor domain"/>
    <property type="match status" value="1"/>
</dbReference>
<dbReference type="PROSITE" id="PS51914">
    <property type="entry name" value="MRH"/>
    <property type="match status" value="1"/>
</dbReference>
<evidence type="ECO:0000259" key="5">
    <source>
        <dbReference type="PROSITE" id="PS51914"/>
    </source>
</evidence>
<dbReference type="PANTHER" id="PTHR15414">
    <property type="entry name" value="OS-9-RELATED"/>
    <property type="match status" value="1"/>
</dbReference>
<evidence type="ECO:0000256" key="4">
    <source>
        <dbReference type="ARBA" id="ARBA00023157"/>
    </source>
</evidence>
<dbReference type="EMBL" id="QOKY01000162">
    <property type="protein sequence ID" value="RMZ55408.1"/>
    <property type="molecule type" value="Genomic_DNA"/>
</dbReference>
<dbReference type="PANTHER" id="PTHR15414:SF0">
    <property type="entry name" value="ENDOPLASMIC RETICULUM LECTIN 1"/>
    <property type="match status" value="1"/>
</dbReference>
<organism evidence="6 7">
    <name type="scientific">Auxenochlorella protothecoides</name>
    <name type="common">Green microalga</name>
    <name type="synonym">Chlorella protothecoides</name>
    <dbReference type="NCBI Taxonomy" id="3075"/>
    <lineage>
        <taxon>Eukaryota</taxon>
        <taxon>Viridiplantae</taxon>
        <taxon>Chlorophyta</taxon>
        <taxon>core chlorophytes</taxon>
        <taxon>Trebouxiophyceae</taxon>
        <taxon>Chlorellales</taxon>
        <taxon>Chlorellaceae</taxon>
        <taxon>Auxenochlorella</taxon>
    </lineage>
</organism>
<dbReference type="Gene3D" id="3.40.50.790">
    <property type="match status" value="1"/>
</dbReference>
<comment type="subcellular location">
    <subcellularLocation>
        <location evidence="1">Endoplasmic reticulum</location>
    </subcellularLocation>
</comment>
<evidence type="ECO:0000313" key="7">
    <source>
        <dbReference type="Proteomes" id="UP000279271"/>
    </source>
</evidence>
<evidence type="ECO:0000256" key="1">
    <source>
        <dbReference type="ARBA" id="ARBA00004240"/>
    </source>
</evidence>
<reference evidence="7" key="1">
    <citation type="journal article" date="2018" name="Algal Res.">
        <title>Characterization of plant carbon substrate utilization by Auxenochlorella protothecoides.</title>
        <authorList>
            <person name="Vogler B.W."/>
            <person name="Starkenburg S.R."/>
            <person name="Sudasinghe N."/>
            <person name="Schambach J.Y."/>
            <person name="Rollin J.A."/>
            <person name="Pattathil S."/>
            <person name="Barry A.N."/>
        </authorList>
    </citation>
    <scope>NUCLEOTIDE SEQUENCE [LARGE SCALE GENOMIC DNA]</scope>
    <source>
        <strain evidence="7">UTEX 25</strain>
    </source>
</reference>
<evidence type="ECO:0000256" key="3">
    <source>
        <dbReference type="ARBA" id="ARBA00022824"/>
    </source>
</evidence>
<dbReference type="Proteomes" id="UP000279271">
    <property type="component" value="Unassembled WGS sequence"/>
</dbReference>
<comment type="caution">
    <text evidence="6">The sequence shown here is derived from an EMBL/GenBank/DDBJ whole genome shotgun (WGS) entry which is preliminary data.</text>
</comment>
<dbReference type="InterPro" id="IPR045149">
    <property type="entry name" value="OS-9-like"/>
</dbReference>
<dbReference type="GO" id="GO:0005788">
    <property type="term" value="C:endoplasmic reticulum lumen"/>
    <property type="evidence" value="ECO:0007669"/>
    <property type="project" value="TreeGrafter"/>
</dbReference>
<sequence length="403" mass="44949">GWCTVLTEDWWTYEVCYEKEVQQYHAEDGKVLTAYHLGYYQPDDEASVETLTLHGKGTKFLAQQYVNGSDCELAPKQRSTEVRYTCGQDDKSIIQSVREVESCSYVVTILTPLLCAHDDFVSVEPPPQEIHCRQLPDSAPSPDAHMSGAGVPGLNREQVEKAAKALLTYAQKKGQESSNLLLDDELIYLNIALKKVPQTPRKDKPVRLNIPHPIYSLEGAEGHKASKKKVKEEQIAGVTKVVGLSKLRYGTSGIREGFGGGRLLWKQQPKGTYHPDLSRTKYESHEAKRKLCNSYDLFLADERVLGSLPKLIGKSFFKKKKQPVPVKLVGKDWSGHISKAVKATYFFWTGAVVENVIAALKDALPHIPKQWNGVKALYMKTADSVALPIYQASPVPDVVRIKA</sequence>
<dbReference type="Pfam" id="PF00687">
    <property type="entry name" value="Ribosomal_L1"/>
    <property type="match status" value="1"/>
</dbReference>
<dbReference type="InterPro" id="IPR016095">
    <property type="entry name" value="Ribosomal_uL1_3-a/b-sand"/>
</dbReference>
<keyword evidence="2" id="KW-0732">Signal</keyword>
<dbReference type="InterPro" id="IPR044865">
    <property type="entry name" value="MRH_dom"/>
</dbReference>
<feature type="non-terminal residue" evidence="6">
    <location>
        <position position="1"/>
    </location>
</feature>
<keyword evidence="3" id="KW-0256">Endoplasmic reticulum</keyword>
<dbReference type="CDD" id="cd00403">
    <property type="entry name" value="Ribosomal_L1"/>
    <property type="match status" value="1"/>
</dbReference>
<proteinExistence type="predicted"/>
<feature type="domain" description="MRH" evidence="5">
    <location>
        <begin position="1"/>
        <end position="117"/>
    </location>
</feature>
<dbReference type="Gene3D" id="2.70.130.10">
    <property type="entry name" value="Mannose-6-phosphate receptor binding domain"/>
    <property type="match status" value="1"/>
</dbReference>
<protein>
    <recommendedName>
        <fullName evidence="5">MRH domain-containing protein</fullName>
    </recommendedName>
</protein>
<dbReference type="AlphaFoldDB" id="A0A3M7KY27"/>
<name>A0A3M7KY27_AUXPR</name>
<dbReference type="GO" id="GO:0030970">
    <property type="term" value="P:retrograde protein transport, ER to cytosol"/>
    <property type="evidence" value="ECO:0007669"/>
    <property type="project" value="TreeGrafter"/>
</dbReference>
<dbReference type="SUPFAM" id="SSF56808">
    <property type="entry name" value="Ribosomal protein L1"/>
    <property type="match status" value="1"/>
</dbReference>
<dbReference type="GO" id="GO:0030968">
    <property type="term" value="P:endoplasmic reticulum unfolded protein response"/>
    <property type="evidence" value="ECO:0007669"/>
    <property type="project" value="InterPro"/>
</dbReference>
<evidence type="ECO:0000313" key="6">
    <source>
        <dbReference type="EMBL" id="RMZ55408.1"/>
    </source>
</evidence>
<keyword evidence="4" id="KW-1015">Disulfide bond</keyword>
<evidence type="ECO:0000256" key="2">
    <source>
        <dbReference type="ARBA" id="ARBA00022729"/>
    </source>
</evidence>
<gene>
    <name evidence="6" type="ORF">APUTEX25_003532</name>
</gene>
<dbReference type="InterPro" id="IPR009011">
    <property type="entry name" value="Man6P_isomerase_rcpt-bd_dom_sf"/>
</dbReference>